<evidence type="ECO:0000256" key="9">
    <source>
        <dbReference type="ARBA" id="ARBA00022729"/>
    </source>
</evidence>
<feature type="signal peptide" evidence="17">
    <location>
        <begin position="1"/>
        <end position="17"/>
    </location>
</feature>
<dbReference type="AlphaFoldDB" id="A0A179G4X9"/>
<dbReference type="CDD" id="cd11008">
    <property type="entry name" value="M35_deuterolysin_like"/>
    <property type="match status" value="1"/>
</dbReference>
<dbReference type="GO" id="GO:0005576">
    <property type="term" value="C:extracellular region"/>
    <property type="evidence" value="ECO:0007669"/>
    <property type="project" value="UniProtKB-SubCell"/>
</dbReference>
<evidence type="ECO:0000256" key="15">
    <source>
        <dbReference type="PIRSR" id="PIRSR601384-2"/>
    </source>
</evidence>
<dbReference type="SUPFAM" id="SSF55486">
    <property type="entry name" value="Metalloproteases ('zincins'), catalytic domain"/>
    <property type="match status" value="1"/>
</dbReference>
<evidence type="ECO:0000256" key="14">
    <source>
        <dbReference type="PIRSR" id="PIRSR601384-1"/>
    </source>
</evidence>
<keyword evidence="10" id="KW-0378">Hydrolase</keyword>
<keyword evidence="20" id="KW-1185">Reference proteome</keyword>
<keyword evidence="8 15" id="KW-0479">Metal-binding</keyword>
<keyword evidence="9 17" id="KW-0732">Signal</keyword>
<dbReference type="GO" id="GO:0046872">
    <property type="term" value="F:metal ion binding"/>
    <property type="evidence" value="ECO:0007669"/>
    <property type="project" value="UniProtKB-KW"/>
</dbReference>
<sequence>MRAVILLTTLNQAVVNAMVIGHILSDAQEYTTTEPSIEAHFEFRDSIAPPSNETLTGKRATIKRNCDNRPGAVEEALRGCATSAKAGQAAALDTSSGLLQTFFKSSDAGTRKRVADIFGRIAQECGATGAGTVSVTCQQEINACTGSVAAWALAPGNKVQLCDLAFTSGRGSQCGSLSTSDIVVHEMAHALAGVRDLGYGMGNVLRLDASQSLNNADNFAHFAQAAVLGCKYEGGGGRGSGNQPTNNGGQGVGKTQPPGTSKGRVNGNQPTWGGTGNQQTNNQGGGNGNWPPGNNQGIGNDNQPTGNGGGGRNQPPGNIQGAGDVNQETGGNSGNRLGTNKQEGVKNGKCADGRGKVDNNNEPTGNKGGIPADGDNTPAPDGQGGADQPAGNGGAGETNPPPPNNGGSTGDQQSSDEGVGGGGFQPPGTETELVKVDRRQMDQG</sequence>
<evidence type="ECO:0000256" key="3">
    <source>
        <dbReference type="ARBA" id="ARBA00010279"/>
    </source>
</evidence>
<dbReference type="InterPro" id="IPR001384">
    <property type="entry name" value="Peptidase_M35"/>
</dbReference>
<evidence type="ECO:0000256" key="7">
    <source>
        <dbReference type="ARBA" id="ARBA00022685"/>
    </source>
</evidence>
<dbReference type="EC" id="3.4.24.39" evidence="4"/>
<evidence type="ECO:0000313" key="20">
    <source>
        <dbReference type="Proteomes" id="UP000078397"/>
    </source>
</evidence>
<evidence type="ECO:0000256" key="1">
    <source>
        <dbReference type="ARBA" id="ARBA00001187"/>
    </source>
</evidence>
<evidence type="ECO:0000256" key="12">
    <source>
        <dbReference type="ARBA" id="ARBA00023049"/>
    </source>
</evidence>
<feature type="region of interest" description="Disordered" evidence="16">
    <location>
        <begin position="238"/>
        <end position="444"/>
    </location>
</feature>
<protein>
    <recommendedName>
        <fullName evidence="4">deuterolysin</fullName>
        <ecNumber evidence="4">3.4.24.39</ecNumber>
    </recommendedName>
</protein>
<dbReference type="OrthoDB" id="412874at2759"/>
<reference evidence="19 20" key="1">
    <citation type="journal article" date="2016" name="PLoS Pathog.">
        <title>Biosynthesis of antibiotic leucinostatins in bio-control fungus Purpureocillium lilacinum and their inhibition on phytophthora revealed by genome mining.</title>
        <authorList>
            <person name="Wang G."/>
            <person name="Liu Z."/>
            <person name="Lin R."/>
            <person name="Li E."/>
            <person name="Mao Z."/>
            <person name="Ling J."/>
            <person name="Yang Y."/>
            <person name="Yin W.B."/>
            <person name="Xie B."/>
        </authorList>
    </citation>
    <scope>NUCLEOTIDE SEQUENCE [LARGE SCALE GENOMIC DNA]</scope>
    <source>
        <strain evidence="19">170</strain>
    </source>
</reference>
<keyword evidence="12 19" id="KW-0482">Metalloprotease</keyword>
<accession>A0A179G4X9</accession>
<feature type="binding site" evidence="15">
    <location>
        <position position="196"/>
    </location>
    <ligand>
        <name>Zn(2+)</name>
        <dbReference type="ChEBI" id="CHEBI:29105"/>
        <note>catalytic</note>
    </ligand>
</feature>
<dbReference type="Gene3D" id="3.40.390.10">
    <property type="entry name" value="Collagenase (Catalytic Domain)"/>
    <property type="match status" value="1"/>
</dbReference>
<proteinExistence type="inferred from homology"/>
<evidence type="ECO:0000256" key="13">
    <source>
        <dbReference type="ARBA" id="ARBA00023145"/>
    </source>
</evidence>
<dbReference type="InterPro" id="IPR024079">
    <property type="entry name" value="MetalloPept_cat_dom_sf"/>
</dbReference>
<dbReference type="GeneID" id="28844691"/>
<dbReference type="GO" id="GO:0006508">
    <property type="term" value="P:proteolysis"/>
    <property type="evidence" value="ECO:0007669"/>
    <property type="project" value="UniProtKB-KW"/>
</dbReference>
<dbReference type="PRINTS" id="PR00768">
    <property type="entry name" value="DEUTEROLYSIN"/>
</dbReference>
<keyword evidence="6" id="KW-0645">Protease</keyword>
<feature type="compositionally biased region" description="Low complexity" evidence="16">
    <location>
        <begin position="289"/>
        <end position="305"/>
    </location>
</feature>
<organism evidence="19 20">
    <name type="scientific">Pochonia chlamydosporia 170</name>
    <dbReference type="NCBI Taxonomy" id="1380566"/>
    <lineage>
        <taxon>Eukaryota</taxon>
        <taxon>Fungi</taxon>
        <taxon>Dikarya</taxon>
        <taxon>Ascomycota</taxon>
        <taxon>Pezizomycotina</taxon>
        <taxon>Sordariomycetes</taxon>
        <taxon>Hypocreomycetidae</taxon>
        <taxon>Hypocreales</taxon>
        <taxon>Clavicipitaceae</taxon>
        <taxon>Pochonia</taxon>
    </lineage>
</organism>
<evidence type="ECO:0000256" key="5">
    <source>
        <dbReference type="ARBA" id="ARBA00022525"/>
    </source>
</evidence>
<comment type="cofactor">
    <cofactor evidence="15">
        <name>Zn(2+)</name>
        <dbReference type="ChEBI" id="CHEBI:29105"/>
    </cofactor>
    <text evidence="15">Binds 1 zinc ion per subunit.</text>
</comment>
<feature type="compositionally biased region" description="Low complexity" evidence="16">
    <location>
        <begin position="266"/>
        <end position="282"/>
    </location>
</feature>
<evidence type="ECO:0000256" key="2">
    <source>
        <dbReference type="ARBA" id="ARBA00004613"/>
    </source>
</evidence>
<comment type="subcellular location">
    <subcellularLocation>
        <location evidence="2">Secreted</location>
    </subcellularLocation>
</comment>
<evidence type="ECO:0000256" key="6">
    <source>
        <dbReference type="ARBA" id="ARBA00022670"/>
    </source>
</evidence>
<feature type="compositionally biased region" description="Basic and acidic residues" evidence="16">
    <location>
        <begin position="432"/>
        <end position="444"/>
    </location>
</feature>
<gene>
    <name evidence="19" type="ORF">VFPPC_00735</name>
</gene>
<keyword evidence="11 15" id="KW-0862">Zinc</keyword>
<dbReference type="Proteomes" id="UP000078397">
    <property type="component" value="Unassembled WGS sequence"/>
</dbReference>
<keyword evidence="7" id="KW-0165">Cleavage on pair of basic residues</keyword>
<evidence type="ECO:0000256" key="11">
    <source>
        <dbReference type="ARBA" id="ARBA00022833"/>
    </source>
</evidence>
<feature type="binding site" evidence="15">
    <location>
        <position position="189"/>
    </location>
    <ligand>
        <name>Zn(2+)</name>
        <dbReference type="ChEBI" id="CHEBI:29105"/>
        <note>catalytic</note>
    </ligand>
</feature>
<feature type="domain" description="Lysine-specific metallo-endopeptidase" evidence="18">
    <location>
        <begin position="91"/>
        <end position="224"/>
    </location>
</feature>
<dbReference type="InterPro" id="IPR029463">
    <property type="entry name" value="Lys_MEP"/>
</dbReference>
<name>A0A179G4X9_METCM</name>
<evidence type="ECO:0000256" key="16">
    <source>
        <dbReference type="SAM" id="MobiDB-lite"/>
    </source>
</evidence>
<feature type="compositionally biased region" description="Polar residues" evidence="16">
    <location>
        <begin position="326"/>
        <end position="342"/>
    </location>
</feature>
<evidence type="ECO:0000313" key="19">
    <source>
        <dbReference type="EMBL" id="OAQ72885.1"/>
    </source>
</evidence>
<comment type="caution">
    <text evidence="19">The sequence shown here is derived from an EMBL/GenBank/DDBJ whole genome shotgun (WGS) entry which is preliminary data.</text>
</comment>
<feature type="active site" evidence="14">
    <location>
        <position position="186"/>
    </location>
</feature>
<feature type="compositionally biased region" description="Basic and acidic residues" evidence="16">
    <location>
        <begin position="343"/>
        <end position="359"/>
    </location>
</feature>
<keyword evidence="5" id="KW-0964">Secreted</keyword>
<dbReference type="PANTHER" id="PTHR37016">
    <property type="match status" value="1"/>
</dbReference>
<keyword evidence="13" id="KW-0865">Zymogen</keyword>
<dbReference type="RefSeq" id="XP_018148968.1">
    <property type="nucleotide sequence ID" value="XM_018280697.1"/>
</dbReference>
<evidence type="ECO:0000256" key="17">
    <source>
        <dbReference type="SAM" id="SignalP"/>
    </source>
</evidence>
<evidence type="ECO:0000259" key="18">
    <source>
        <dbReference type="Pfam" id="PF14521"/>
    </source>
</evidence>
<dbReference type="PANTHER" id="PTHR37016:SF3">
    <property type="entry name" value="NEUTRAL PROTEASE 2-RELATED"/>
    <property type="match status" value="1"/>
</dbReference>
<dbReference type="GO" id="GO:0004222">
    <property type="term" value="F:metalloendopeptidase activity"/>
    <property type="evidence" value="ECO:0007669"/>
    <property type="project" value="InterPro"/>
</dbReference>
<feature type="binding site" evidence="15">
    <location>
        <position position="185"/>
    </location>
    <ligand>
        <name>Zn(2+)</name>
        <dbReference type="ChEBI" id="CHEBI:29105"/>
        <note>catalytic</note>
    </ligand>
</feature>
<feature type="chain" id="PRO_5008102340" description="deuterolysin" evidence="17">
    <location>
        <begin position="18"/>
        <end position="444"/>
    </location>
</feature>
<dbReference type="EMBL" id="LSBJ02000001">
    <property type="protein sequence ID" value="OAQ72885.1"/>
    <property type="molecule type" value="Genomic_DNA"/>
</dbReference>
<evidence type="ECO:0000256" key="8">
    <source>
        <dbReference type="ARBA" id="ARBA00022723"/>
    </source>
</evidence>
<dbReference type="KEGG" id="pchm:VFPPC_00735"/>
<dbReference type="Pfam" id="PF14521">
    <property type="entry name" value="Aspzincin_M35"/>
    <property type="match status" value="1"/>
</dbReference>
<dbReference type="STRING" id="1380566.A0A179G4X9"/>
<comment type="similarity">
    <text evidence="3">Belongs to the peptidase M35 family.</text>
</comment>
<dbReference type="InterPro" id="IPR050414">
    <property type="entry name" value="Fungal_M35_metalloproteases"/>
</dbReference>
<evidence type="ECO:0000256" key="4">
    <source>
        <dbReference type="ARBA" id="ARBA00012431"/>
    </source>
</evidence>
<evidence type="ECO:0000256" key="10">
    <source>
        <dbReference type="ARBA" id="ARBA00022801"/>
    </source>
</evidence>
<comment type="catalytic activity">
    <reaction evidence="1">
        <text>Preferential cleavage of bonds with hydrophobic residues in P1'. Also 3-Asn-|-Gln-4 and 8-Gly-|-Ser-9 bonds in insulin B chain.</text>
        <dbReference type="EC" id="3.4.24.39"/>
    </reaction>
</comment>